<keyword evidence="4 13" id="KW-0812">Transmembrane</keyword>
<gene>
    <name evidence="15" type="ORF">ALEPTO_LOCUS7603</name>
</gene>
<dbReference type="GO" id="GO:0008076">
    <property type="term" value="C:voltage-gated potassium channel complex"/>
    <property type="evidence" value="ECO:0007669"/>
    <property type="project" value="InterPro"/>
</dbReference>
<dbReference type="Pfam" id="PF00520">
    <property type="entry name" value="Ion_trans"/>
    <property type="match status" value="1"/>
</dbReference>
<dbReference type="Gene3D" id="1.20.120.350">
    <property type="entry name" value="Voltage-gated potassium channels. Chain C"/>
    <property type="match status" value="1"/>
</dbReference>
<dbReference type="PANTHER" id="PTHR11537">
    <property type="entry name" value="VOLTAGE-GATED POTASSIUM CHANNEL"/>
    <property type="match status" value="1"/>
</dbReference>
<dbReference type="InterPro" id="IPR005821">
    <property type="entry name" value="Ion_trans_dom"/>
</dbReference>
<keyword evidence="10 13" id="KW-0472">Membrane</keyword>
<evidence type="ECO:0000256" key="10">
    <source>
        <dbReference type="ARBA" id="ARBA00023136"/>
    </source>
</evidence>
<evidence type="ECO:0000256" key="7">
    <source>
        <dbReference type="ARBA" id="ARBA00022958"/>
    </source>
</evidence>
<feature type="transmembrane region" description="Helical" evidence="13">
    <location>
        <begin position="119"/>
        <end position="138"/>
    </location>
</feature>
<dbReference type="OrthoDB" id="415460at2759"/>
<dbReference type="SUPFAM" id="SSF81324">
    <property type="entry name" value="Voltage-gated potassium channels"/>
    <property type="match status" value="1"/>
</dbReference>
<dbReference type="PANTHER" id="PTHR11537:SF254">
    <property type="entry name" value="POTASSIUM VOLTAGE-GATED CHANNEL PROTEIN SHAB"/>
    <property type="match status" value="1"/>
</dbReference>
<dbReference type="InterPro" id="IPR027359">
    <property type="entry name" value="Volt_channel_dom_sf"/>
</dbReference>
<proteinExistence type="predicted"/>
<sequence>MNKHRQFTKLSDASDVSLSSPSIPMTAITSSSQTRLQNATAGESQPHIVNLSHTRRPSVPGIDLEDEWPLTELPRELREPETDNDDNAANNTEANSMRNDWKRELFLLLEDPSSSHPAFYVNVFVSFCIVLSAVLTTIETIPTFRSTDSSVWFNFETTIVVIFTIEYALRVLAHSDSSRQLFKHVTVDVSS</sequence>
<name>A0A9N9C5V1_9GLOM</name>
<comment type="subcellular location">
    <subcellularLocation>
        <location evidence="1">Membrane</location>
        <topology evidence="1">Multi-pass membrane protein</topology>
    </subcellularLocation>
</comment>
<dbReference type="GO" id="GO:0005249">
    <property type="term" value="F:voltage-gated potassium channel activity"/>
    <property type="evidence" value="ECO:0007669"/>
    <property type="project" value="InterPro"/>
</dbReference>
<evidence type="ECO:0000256" key="1">
    <source>
        <dbReference type="ARBA" id="ARBA00004141"/>
    </source>
</evidence>
<evidence type="ECO:0000256" key="9">
    <source>
        <dbReference type="ARBA" id="ARBA00023065"/>
    </source>
</evidence>
<feature type="compositionally biased region" description="Low complexity" evidence="12">
    <location>
        <begin position="10"/>
        <end position="22"/>
    </location>
</feature>
<keyword evidence="6" id="KW-0851">Voltage-gated channel</keyword>
<keyword evidence="5" id="KW-0631">Potassium channel</keyword>
<keyword evidence="2" id="KW-0813">Transport</keyword>
<comment type="caution">
    <text evidence="15">The sequence shown here is derived from an EMBL/GenBank/DDBJ whole genome shotgun (WGS) entry which is preliminary data.</text>
</comment>
<protein>
    <submittedName>
        <fullName evidence="15">4455_t:CDS:1</fullName>
    </submittedName>
</protein>
<evidence type="ECO:0000256" key="8">
    <source>
        <dbReference type="ARBA" id="ARBA00022989"/>
    </source>
</evidence>
<feature type="region of interest" description="Disordered" evidence="12">
    <location>
        <begin position="1"/>
        <end position="45"/>
    </location>
</feature>
<keyword evidence="16" id="KW-1185">Reference proteome</keyword>
<dbReference type="PRINTS" id="PR00169">
    <property type="entry name" value="KCHANNEL"/>
</dbReference>
<keyword evidence="11" id="KW-0407">Ion channel</keyword>
<keyword evidence="8 13" id="KW-1133">Transmembrane helix</keyword>
<evidence type="ECO:0000256" key="3">
    <source>
        <dbReference type="ARBA" id="ARBA00022538"/>
    </source>
</evidence>
<dbReference type="EMBL" id="CAJVPS010003431">
    <property type="protein sequence ID" value="CAG8588789.1"/>
    <property type="molecule type" value="Genomic_DNA"/>
</dbReference>
<feature type="transmembrane region" description="Helical" evidence="13">
    <location>
        <begin position="150"/>
        <end position="169"/>
    </location>
</feature>
<evidence type="ECO:0000256" key="5">
    <source>
        <dbReference type="ARBA" id="ARBA00022826"/>
    </source>
</evidence>
<keyword evidence="3" id="KW-0633">Potassium transport</keyword>
<evidence type="ECO:0000256" key="11">
    <source>
        <dbReference type="ARBA" id="ARBA00023303"/>
    </source>
</evidence>
<dbReference type="InterPro" id="IPR028325">
    <property type="entry name" value="VG_K_chnl"/>
</dbReference>
<evidence type="ECO:0000256" key="12">
    <source>
        <dbReference type="SAM" id="MobiDB-lite"/>
    </source>
</evidence>
<accession>A0A9N9C5V1</accession>
<evidence type="ECO:0000313" key="16">
    <source>
        <dbReference type="Proteomes" id="UP000789508"/>
    </source>
</evidence>
<reference evidence="15" key="1">
    <citation type="submission" date="2021-06" db="EMBL/GenBank/DDBJ databases">
        <authorList>
            <person name="Kallberg Y."/>
            <person name="Tangrot J."/>
            <person name="Rosling A."/>
        </authorList>
    </citation>
    <scope>NUCLEOTIDE SEQUENCE</scope>
    <source>
        <strain evidence="15">FL130A</strain>
    </source>
</reference>
<evidence type="ECO:0000259" key="14">
    <source>
        <dbReference type="Pfam" id="PF00520"/>
    </source>
</evidence>
<evidence type="ECO:0000313" key="15">
    <source>
        <dbReference type="EMBL" id="CAG8588789.1"/>
    </source>
</evidence>
<keyword evidence="7" id="KW-0630">Potassium</keyword>
<dbReference type="AlphaFoldDB" id="A0A9N9C5V1"/>
<evidence type="ECO:0000256" key="13">
    <source>
        <dbReference type="SAM" id="Phobius"/>
    </source>
</evidence>
<dbReference type="GO" id="GO:0001508">
    <property type="term" value="P:action potential"/>
    <property type="evidence" value="ECO:0007669"/>
    <property type="project" value="TreeGrafter"/>
</dbReference>
<dbReference type="Proteomes" id="UP000789508">
    <property type="component" value="Unassembled WGS sequence"/>
</dbReference>
<evidence type="ECO:0000256" key="4">
    <source>
        <dbReference type="ARBA" id="ARBA00022692"/>
    </source>
</evidence>
<feature type="compositionally biased region" description="Polar residues" evidence="12">
    <location>
        <begin position="27"/>
        <end position="43"/>
    </location>
</feature>
<feature type="region of interest" description="Disordered" evidence="12">
    <location>
        <begin position="75"/>
        <end position="95"/>
    </location>
</feature>
<evidence type="ECO:0000256" key="2">
    <source>
        <dbReference type="ARBA" id="ARBA00022448"/>
    </source>
</evidence>
<evidence type="ECO:0000256" key="6">
    <source>
        <dbReference type="ARBA" id="ARBA00022882"/>
    </source>
</evidence>
<feature type="domain" description="Ion transport" evidence="14">
    <location>
        <begin position="119"/>
        <end position="173"/>
    </location>
</feature>
<keyword evidence="9" id="KW-0406">Ion transport</keyword>
<organism evidence="15 16">
    <name type="scientific">Ambispora leptoticha</name>
    <dbReference type="NCBI Taxonomy" id="144679"/>
    <lineage>
        <taxon>Eukaryota</taxon>
        <taxon>Fungi</taxon>
        <taxon>Fungi incertae sedis</taxon>
        <taxon>Mucoromycota</taxon>
        <taxon>Glomeromycotina</taxon>
        <taxon>Glomeromycetes</taxon>
        <taxon>Archaeosporales</taxon>
        <taxon>Ambisporaceae</taxon>
        <taxon>Ambispora</taxon>
    </lineage>
</organism>